<name>A0A562R837_9BURK</name>
<comment type="similarity">
    <text evidence="1 3">Belongs to the short-chain dehydrogenases/reductases (SDR) family.</text>
</comment>
<dbReference type="SUPFAM" id="SSF51735">
    <property type="entry name" value="NAD(P)-binding Rossmann-fold domains"/>
    <property type="match status" value="1"/>
</dbReference>
<keyword evidence="2" id="KW-0560">Oxidoreductase</keyword>
<sequence length="339" mass="36216">MRLKRLSEQVIVITGATSGIGLTTARLAAARGAKLVIAARAEQALQDLEDQLRQRGAEALAVPTDVGSPDEMRALAQAAIKRFGRIDTWINNAGISIFGRIEEVSDEDNHRLFQTNFWGVVNGSKEAVKHLKKAGGALINLGSELSDASVPLQGMYAASKHAVKGFTDALRMELEKDGAPISVTLIKPAAIDTMFAVHAKNYMDVEPTLPPPIYAPELVAEAILDAAQHQKRDIYVGAAAKANSVGAYHLPRLFDKIGEAVMWGGQRTSTPASPLRKDSLHAPDTSSQLQQRQGMGSVNESSEYTAVARSKPLRYALLGGGALVAAWMLTRQGGEATNG</sequence>
<evidence type="ECO:0000256" key="2">
    <source>
        <dbReference type="ARBA" id="ARBA00023002"/>
    </source>
</evidence>
<dbReference type="PRINTS" id="PR00081">
    <property type="entry name" value="GDHRDH"/>
</dbReference>
<dbReference type="NCBIfam" id="NF005495">
    <property type="entry name" value="PRK07109.1"/>
    <property type="match status" value="1"/>
</dbReference>
<dbReference type="GO" id="GO:0016020">
    <property type="term" value="C:membrane"/>
    <property type="evidence" value="ECO:0007669"/>
    <property type="project" value="TreeGrafter"/>
</dbReference>
<keyword evidence="7" id="KW-1185">Reference proteome</keyword>
<evidence type="ECO:0000313" key="6">
    <source>
        <dbReference type="EMBL" id="TWI65227.1"/>
    </source>
</evidence>
<dbReference type="Gene3D" id="3.40.50.720">
    <property type="entry name" value="NAD(P)-binding Rossmann-like Domain"/>
    <property type="match status" value="1"/>
</dbReference>
<accession>A0A562R837</accession>
<evidence type="ECO:0000259" key="5">
    <source>
        <dbReference type="SMART" id="SM00822"/>
    </source>
</evidence>
<dbReference type="InterPro" id="IPR036291">
    <property type="entry name" value="NAD(P)-bd_dom_sf"/>
</dbReference>
<organism evidence="6 7">
    <name type="scientific">Pseudoduganella lurida</name>
    <dbReference type="NCBI Taxonomy" id="1036180"/>
    <lineage>
        <taxon>Bacteria</taxon>
        <taxon>Pseudomonadati</taxon>
        <taxon>Pseudomonadota</taxon>
        <taxon>Betaproteobacteria</taxon>
        <taxon>Burkholderiales</taxon>
        <taxon>Oxalobacteraceae</taxon>
        <taxon>Telluria group</taxon>
        <taxon>Pseudoduganella</taxon>
    </lineage>
</organism>
<feature type="compositionally biased region" description="Polar residues" evidence="4">
    <location>
        <begin position="284"/>
        <end position="303"/>
    </location>
</feature>
<dbReference type="SMART" id="SM00822">
    <property type="entry name" value="PKS_KR"/>
    <property type="match status" value="1"/>
</dbReference>
<dbReference type="RefSeq" id="WP_145649482.1">
    <property type="nucleotide sequence ID" value="NZ_VLLB01000004.1"/>
</dbReference>
<evidence type="ECO:0000256" key="3">
    <source>
        <dbReference type="RuleBase" id="RU000363"/>
    </source>
</evidence>
<dbReference type="OrthoDB" id="9790266at2"/>
<dbReference type="PANTHER" id="PTHR44196:SF1">
    <property type="entry name" value="DEHYDROGENASE_REDUCTASE SDR FAMILY MEMBER 7B"/>
    <property type="match status" value="1"/>
</dbReference>
<reference evidence="6 7" key="1">
    <citation type="journal article" date="2015" name="Stand. Genomic Sci.">
        <title>Genomic Encyclopedia of Bacterial and Archaeal Type Strains, Phase III: the genomes of soil and plant-associated and newly described type strains.</title>
        <authorList>
            <person name="Whitman W.B."/>
            <person name="Woyke T."/>
            <person name="Klenk H.P."/>
            <person name="Zhou Y."/>
            <person name="Lilburn T.G."/>
            <person name="Beck B.J."/>
            <person name="De Vos P."/>
            <person name="Vandamme P."/>
            <person name="Eisen J.A."/>
            <person name="Garrity G."/>
            <person name="Hugenholtz P."/>
            <person name="Kyrpides N.C."/>
        </authorList>
    </citation>
    <scope>NUCLEOTIDE SEQUENCE [LARGE SCALE GENOMIC DNA]</scope>
    <source>
        <strain evidence="6 7">CGMCC 1.10822</strain>
    </source>
</reference>
<dbReference type="PRINTS" id="PR00080">
    <property type="entry name" value="SDRFAMILY"/>
</dbReference>
<dbReference type="InterPro" id="IPR002347">
    <property type="entry name" value="SDR_fam"/>
</dbReference>
<dbReference type="InterPro" id="IPR057326">
    <property type="entry name" value="KR_dom"/>
</dbReference>
<dbReference type="PANTHER" id="PTHR44196">
    <property type="entry name" value="DEHYDROGENASE/REDUCTASE SDR FAMILY MEMBER 7B"/>
    <property type="match status" value="1"/>
</dbReference>
<dbReference type="GO" id="GO:0016491">
    <property type="term" value="F:oxidoreductase activity"/>
    <property type="evidence" value="ECO:0007669"/>
    <property type="project" value="UniProtKB-KW"/>
</dbReference>
<evidence type="ECO:0000256" key="1">
    <source>
        <dbReference type="ARBA" id="ARBA00006484"/>
    </source>
</evidence>
<dbReference type="CDD" id="cd05360">
    <property type="entry name" value="SDR_c3"/>
    <property type="match status" value="1"/>
</dbReference>
<dbReference type="InterPro" id="IPR020904">
    <property type="entry name" value="Sc_DH/Rdtase_CS"/>
</dbReference>
<protein>
    <submittedName>
        <fullName evidence="6">Short-subunit dehydrogenase</fullName>
    </submittedName>
</protein>
<dbReference type="AlphaFoldDB" id="A0A562R837"/>
<gene>
    <name evidence="6" type="ORF">IP91_02634</name>
</gene>
<feature type="region of interest" description="Disordered" evidence="4">
    <location>
        <begin position="268"/>
        <end position="303"/>
    </location>
</feature>
<proteinExistence type="inferred from homology"/>
<dbReference type="Proteomes" id="UP000318431">
    <property type="component" value="Unassembled WGS sequence"/>
</dbReference>
<comment type="caution">
    <text evidence="6">The sequence shown here is derived from an EMBL/GenBank/DDBJ whole genome shotgun (WGS) entry which is preliminary data.</text>
</comment>
<feature type="domain" description="Ketoreductase" evidence="5">
    <location>
        <begin position="9"/>
        <end position="194"/>
    </location>
</feature>
<evidence type="ECO:0000256" key="4">
    <source>
        <dbReference type="SAM" id="MobiDB-lite"/>
    </source>
</evidence>
<dbReference type="PROSITE" id="PS00061">
    <property type="entry name" value="ADH_SHORT"/>
    <property type="match status" value="1"/>
</dbReference>
<evidence type="ECO:0000313" key="7">
    <source>
        <dbReference type="Proteomes" id="UP000318431"/>
    </source>
</evidence>
<dbReference type="Pfam" id="PF00106">
    <property type="entry name" value="adh_short"/>
    <property type="match status" value="1"/>
</dbReference>
<dbReference type="EMBL" id="VLLB01000004">
    <property type="protein sequence ID" value="TWI65227.1"/>
    <property type="molecule type" value="Genomic_DNA"/>
</dbReference>